<dbReference type="EMBL" id="HG722137">
    <property type="protein sequence ID" value="CDJ61570.1"/>
    <property type="molecule type" value="Genomic_DNA"/>
</dbReference>
<dbReference type="AlphaFoldDB" id="U6MIW6"/>
<keyword evidence="4" id="KW-1185">Reference proteome</keyword>
<reference evidence="3" key="1">
    <citation type="submission" date="2013-10" db="EMBL/GenBank/DDBJ databases">
        <title>Genomic analysis of the causative agents of coccidiosis in chickens.</title>
        <authorList>
            <person name="Reid A.J."/>
            <person name="Blake D."/>
            <person name="Billington K."/>
            <person name="Browne H."/>
            <person name="Dunn M."/>
            <person name="Hung S."/>
            <person name="Kawahara F."/>
            <person name="Miranda-Saavedra D."/>
            <person name="Mourier T."/>
            <person name="Nagra H."/>
            <person name="Otto T.D."/>
            <person name="Rawlings N."/>
            <person name="Sanchez A."/>
            <person name="Sanders M."/>
            <person name="Subramaniam C."/>
            <person name="Tay Y."/>
            <person name="Dear P."/>
            <person name="Doerig C."/>
            <person name="Gruber A."/>
            <person name="Parkinson J."/>
            <person name="Shirley M."/>
            <person name="Wan K.L."/>
            <person name="Berriman M."/>
            <person name="Tomley F."/>
            <person name="Pain A."/>
        </authorList>
    </citation>
    <scope>NUCLEOTIDE SEQUENCE [LARGE SCALE GENOMIC DNA]</scope>
    <source>
        <strain evidence="3">Weybridge</strain>
    </source>
</reference>
<dbReference type="InterPro" id="IPR019366">
    <property type="entry name" value="Clusterin-associated_protein-1"/>
</dbReference>
<evidence type="ECO:0000313" key="3">
    <source>
        <dbReference type="EMBL" id="CDJ61570.1"/>
    </source>
</evidence>
<evidence type="ECO:0000313" key="4">
    <source>
        <dbReference type="Proteomes" id="UP000030763"/>
    </source>
</evidence>
<keyword evidence="2" id="KW-0732">Signal</keyword>
<dbReference type="RefSeq" id="XP_013338220.1">
    <property type="nucleotide sequence ID" value="XM_013482766.1"/>
</dbReference>
<dbReference type="OrthoDB" id="346994at2759"/>
<feature type="signal peptide" evidence="2">
    <location>
        <begin position="1"/>
        <end position="15"/>
    </location>
</feature>
<protein>
    <submittedName>
        <fullName evidence="3">Uncharacterized protein</fullName>
    </submittedName>
</protein>
<dbReference type="OMA" id="ETHTNCV"/>
<evidence type="ECO:0000256" key="2">
    <source>
        <dbReference type="SAM" id="SignalP"/>
    </source>
</evidence>
<accession>U6MIW6</accession>
<proteinExistence type="predicted"/>
<feature type="coiled-coil region" evidence="1">
    <location>
        <begin position="247"/>
        <end position="381"/>
    </location>
</feature>
<sequence>MSFVSAVSLRRLVAAMRSLGLVCVLPVGGQDSRNEFILTTLLKLQYLIEPAQFPAEGGEEGLVEFPQAGDTGVPSDPAERAAMSVVQEVKTHKDQLKLLQNLVAFMLQRVGVALELQALFRAGAEAVSELLRLSETLADAAKQASHDQASKKVEKTTVHLQAVENGEGRVRREEPSEISQNFKEALHTVQAQVEKVIVSVQSFYGKEQTEERRKTEEFLQALLAPEGPTGADVVAAAAVTASRSGSRALLGEQLDRSRQALMEVERRNEVLASQVQELKEKIRGEEQNADRLSKQLLLLGGSQNPALAATEEQQQREMQEQLRQLYIQYARRSALCDTLTASVEAMAGRAEAAAAQNRLRLQEAMQQLQLEQAAAASATETHTNCVDTLCGALSEDMGLTLASSEQLCTEGSELDLTCI</sequence>
<dbReference type="Proteomes" id="UP000030763">
    <property type="component" value="Unassembled WGS sequence"/>
</dbReference>
<gene>
    <name evidence="3" type="ORF">EMWEY_00042440</name>
</gene>
<dbReference type="GeneID" id="25338230"/>
<reference evidence="3" key="2">
    <citation type="submission" date="2013-10" db="EMBL/GenBank/DDBJ databases">
        <authorList>
            <person name="Aslett M."/>
        </authorList>
    </citation>
    <scope>NUCLEOTIDE SEQUENCE [LARGE SCALE GENOMIC DNA]</scope>
    <source>
        <strain evidence="3">Weybridge</strain>
    </source>
</reference>
<feature type="chain" id="PRO_5012972044" evidence="2">
    <location>
        <begin position="16"/>
        <end position="419"/>
    </location>
</feature>
<evidence type="ECO:0000256" key="1">
    <source>
        <dbReference type="SAM" id="Coils"/>
    </source>
</evidence>
<dbReference type="Pfam" id="PF10234">
    <property type="entry name" value="Cluap1"/>
    <property type="match status" value="1"/>
</dbReference>
<dbReference type="VEuPathDB" id="ToxoDB:EMWEY_00042440"/>
<name>U6MIW6_EIMMA</name>
<organism evidence="3 4">
    <name type="scientific">Eimeria maxima</name>
    <name type="common">Coccidian parasite</name>
    <dbReference type="NCBI Taxonomy" id="5804"/>
    <lineage>
        <taxon>Eukaryota</taxon>
        <taxon>Sar</taxon>
        <taxon>Alveolata</taxon>
        <taxon>Apicomplexa</taxon>
        <taxon>Conoidasida</taxon>
        <taxon>Coccidia</taxon>
        <taxon>Eucoccidiorida</taxon>
        <taxon>Eimeriorina</taxon>
        <taxon>Eimeriidae</taxon>
        <taxon>Eimeria</taxon>
    </lineage>
</organism>
<keyword evidence="1" id="KW-0175">Coiled coil</keyword>